<feature type="region of interest" description="Disordered" evidence="2">
    <location>
        <begin position="306"/>
        <end position="325"/>
    </location>
</feature>
<feature type="compositionally biased region" description="Low complexity" evidence="2">
    <location>
        <begin position="383"/>
        <end position="403"/>
    </location>
</feature>
<dbReference type="AlphaFoldDB" id="A0A1X7R4E1"/>
<evidence type="ECO:0000313" key="4">
    <source>
        <dbReference type="Proteomes" id="UP000196158"/>
    </source>
</evidence>
<evidence type="ECO:0000256" key="2">
    <source>
        <dbReference type="SAM" id="MobiDB-lite"/>
    </source>
</evidence>
<proteinExistence type="predicted"/>
<gene>
    <name evidence="3" type="ORF">KASA_0N04323G</name>
</gene>
<evidence type="ECO:0000256" key="1">
    <source>
        <dbReference type="SAM" id="Coils"/>
    </source>
</evidence>
<accession>A0A1X7R4E1</accession>
<dbReference type="Proteomes" id="UP000196158">
    <property type="component" value="Unassembled WGS sequence"/>
</dbReference>
<feature type="region of interest" description="Disordered" evidence="2">
    <location>
        <begin position="1"/>
        <end position="36"/>
    </location>
</feature>
<dbReference type="CDD" id="cd22571">
    <property type="entry name" value="SNF6"/>
    <property type="match status" value="1"/>
</dbReference>
<feature type="compositionally biased region" description="Basic residues" evidence="2">
    <location>
        <begin position="1"/>
        <end position="16"/>
    </location>
</feature>
<reference evidence="3 4" key="1">
    <citation type="submission" date="2017-04" db="EMBL/GenBank/DDBJ databases">
        <authorList>
            <person name="Afonso C.L."/>
            <person name="Miller P.J."/>
            <person name="Scott M.A."/>
            <person name="Spackman E."/>
            <person name="Goraichik I."/>
            <person name="Dimitrov K.M."/>
            <person name="Suarez D.L."/>
            <person name="Swayne D.E."/>
        </authorList>
    </citation>
    <scope>NUCLEOTIDE SEQUENCE [LARGE SCALE GENOMIC DNA]</scope>
</reference>
<dbReference type="EMBL" id="FXLY01000005">
    <property type="protein sequence ID" value="SMN20451.1"/>
    <property type="molecule type" value="Genomic_DNA"/>
</dbReference>
<keyword evidence="1" id="KW-0175">Coiled coil</keyword>
<feature type="coiled-coil region" evidence="1">
    <location>
        <begin position="103"/>
        <end position="140"/>
    </location>
</feature>
<feature type="region of interest" description="Disordered" evidence="2">
    <location>
        <begin position="213"/>
        <end position="241"/>
    </location>
</feature>
<dbReference type="OrthoDB" id="4034416at2759"/>
<name>A0A1X7R4E1_9SACH</name>
<evidence type="ECO:0000313" key="3">
    <source>
        <dbReference type="EMBL" id="SMN20451.1"/>
    </source>
</evidence>
<sequence length="447" mass="50621">MAVVKKKRSHHAKGNKQAHLQQLQQQMQQQMKDSEANRLKPEQVNSIVHDESDTISFRANLLKNFILSADFMNSLTNQPVPLSKIKPPRVFQSGNPNTLRNIITTFKAKVKQEQTLLDELKKTSAELEAQEVKLDLAKELDSDTTVYATLEQTEDTLRQYCDTNGLRSQDRRIIMHVEKFPSLKINPTEAPKDYWKTTYKELVKEREIKIKEQKQREEEERKEKELLKKREEEQKRAEEQKRIEEQRLRDLELQRIEETQQRNSLQFPTGMIDTKMVPGVDSSITGTAAPVGVAMANNTLTNPVTIRQSTDGRNDNNGLPTDIQLPSSSVTMAATAPVTSATIEAGVVPSSIPHVAGTINETNELSVGVQQNGANGPSNEMAQTTGAQQQSQQQQQQQQQQQPTQPPQDNLLEDMFTEYNANENEPFSNGFDDEFGDGFENLDNVFF</sequence>
<keyword evidence="4" id="KW-1185">Reference proteome</keyword>
<organism evidence="3 4">
    <name type="scientific">Maudiozyma saulgeensis</name>
    <dbReference type="NCBI Taxonomy" id="1789683"/>
    <lineage>
        <taxon>Eukaryota</taxon>
        <taxon>Fungi</taxon>
        <taxon>Dikarya</taxon>
        <taxon>Ascomycota</taxon>
        <taxon>Saccharomycotina</taxon>
        <taxon>Saccharomycetes</taxon>
        <taxon>Saccharomycetales</taxon>
        <taxon>Saccharomycetaceae</taxon>
        <taxon>Maudiozyma</taxon>
    </lineage>
</organism>
<dbReference type="InterPro" id="IPR059172">
    <property type="entry name" value="SNF6"/>
</dbReference>
<feature type="region of interest" description="Disordered" evidence="2">
    <location>
        <begin position="369"/>
        <end position="410"/>
    </location>
</feature>
<feature type="compositionally biased region" description="Low complexity" evidence="2">
    <location>
        <begin position="20"/>
        <end position="31"/>
    </location>
</feature>
<protein>
    <submittedName>
        <fullName evidence="3">Similar to Saccharomyces cerevisiae YHL025W SNF6 Subunit of the SWI/SNF chromatin remodeling complex involved in transcriptional regulation</fullName>
    </submittedName>
</protein>
<dbReference type="STRING" id="1789683.A0A1X7R4E1"/>
<feature type="compositionally biased region" description="Polar residues" evidence="2">
    <location>
        <begin position="369"/>
        <end position="382"/>
    </location>
</feature>